<organism evidence="3 4">
    <name type="scientific">Sphaerisporangium dianthi</name>
    <dbReference type="NCBI Taxonomy" id="1436120"/>
    <lineage>
        <taxon>Bacteria</taxon>
        <taxon>Bacillati</taxon>
        <taxon>Actinomycetota</taxon>
        <taxon>Actinomycetes</taxon>
        <taxon>Streptosporangiales</taxon>
        <taxon>Streptosporangiaceae</taxon>
        <taxon>Sphaerisporangium</taxon>
    </lineage>
</organism>
<feature type="region of interest" description="Disordered" evidence="1">
    <location>
        <begin position="1"/>
        <end position="22"/>
    </location>
</feature>
<comment type="caution">
    <text evidence="3">The sequence shown here is derived from an EMBL/GenBank/DDBJ whole genome shotgun (WGS) entry which is preliminary data.</text>
</comment>
<sequence length="430" mass="47690">MIEPPAPSSLPAPSSPVLSDSPVGGSLDRLEFDRYVDPLVEVLTNDATETPFTIGVFGAWGSGKSSLIKMIDQRLAADHGEAFVRVHFNPWIHRKEPTMLLPLLHTVQDTLAEDGRGRFAAAVKRIGSLITTLSMDVLLRKATEGAVTIDRVEQLSERYAERRGQVESEIRKLRSTLQRQADAIAAKGARLVIFVDDLDRCEPAEIVDVLESLKLFLDLRNVFIVVAIAKEIVDRGVAARYREFGFSAEQVVEIGDEYLDKIIQLPVYLLPLDAVAVGRFLDALDLPAPIAAQTELLRRVVTPNPRRIKRVLNICAVTHAISRRHDRLEDLRFDVLVRLVVLRVQSPALHAAATKRPDLLVALEAAYEGSLNIERTEGFVNRFGAQDAQSMQAAVRRFHDSQDHLRNLFEGAGFAEVAGDLRLYLTMLGG</sequence>
<dbReference type="PANTHER" id="PTHR22674:SF6">
    <property type="entry name" value="NTPASE KAP FAMILY P-LOOP DOMAIN-CONTAINING PROTEIN 1"/>
    <property type="match status" value="1"/>
</dbReference>
<evidence type="ECO:0000313" key="3">
    <source>
        <dbReference type="EMBL" id="MFC4530279.1"/>
    </source>
</evidence>
<evidence type="ECO:0000313" key="4">
    <source>
        <dbReference type="Proteomes" id="UP001596004"/>
    </source>
</evidence>
<dbReference type="PANTHER" id="PTHR22674">
    <property type="entry name" value="NTPASE, KAP FAMILY P-LOOP DOMAIN-CONTAINING 1"/>
    <property type="match status" value="1"/>
</dbReference>
<dbReference type="RefSeq" id="WP_380837930.1">
    <property type="nucleotide sequence ID" value="NZ_JBHSFP010000002.1"/>
</dbReference>
<dbReference type="EMBL" id="JBHSFP010000002">
    <property type="protein sequence ID" value="MFC4530279.1"/>
    <property type="molecule type" value="Genomic_DNA"/>
</dbReference>
<dbReference type="InterPro" id="IPR027417">
    <property type="entry name" value="P-loop_NTPase"/>
</dbReference>
<evidence type="ECO:0000259" key="2">
    <source>
        <dbReference type="Pfam" id="PF07693"/>
    </source>
</evidence>
<feature type="compositionally biased region" description="Pro residues" evidence="1">
    <location>
        <begin position="1"/>
        <end position="14"/>
    </location>
</feature>
<dbReference type="InterPro" id="IPR052754">
    <property type="entry name" value="NTPase_KAP_P-loop"/>
</dbReference>
<proteinExistence type="predicted"/>
<reference evidence="4" key="1">
    <citation type="journal article" date="2019" name="Int. J. Syst. Evol. Microbiol.">
        <title>The Global Catalogue of Microorganisms (GCM) 10K type strain sequencing project: providing services to taxonomists for standard genome sequencing and annotation.</title>
        <authorList>
            <consortium name="The Broad Institute Genomics Platform"/>
            <consortium name="The Broad Institute Genome Sequencing Center for Infectious Disease"/>
            <person name="Wu L."/>
            <person name="Ma J."/>
        </authorList>
    </citation>
    <scope>NUCLEOTIDE SEQUENCE [LARGE SCALE GENOMIC DNA]</scope>
    <source>
        <strain evidence="4">CGMCC 4.7132</strain>
    </source>
</reference>
<accession>A0ABV9CB79</accession>
<dbReference type="Pfam" id="PF07693">
    <property type="entry name" value="KAP_NTPase"/>
    <property type="match status" value="1"/>
</dbReference>
<feature type="domain" description="KAP NTPase" evidence="2">
    <location>
        <begin position="33"/>
        <end position="318"/>
    </location>
</feature>
<dbReference type="SUPFAM" id="SSF52540">
    <property type="entry name" value="P-loop containing nucleoside triphosphate hydrolases"/>
    <property type="match status" value="1"/>
</dbReference>
<keyword evidence="4" id="KW-1185">Reference proteome</keyword>
<dbReference type="Gene3D" id="3.40.50.300">
    <property type="entry name" value="P-loop containing nucleotide triphosphate hydrolases"/>
    <property type="match status" value="1"/>
</dbReference>
<gene>
    <name evidence="3" type="ORF">ACFO60_05865</name>
</gene>
<protein>
    <submittedName>
        <fullName evidence="3">P-loop NTPase fold protein</fullName>
    </submittedName>
</protein>
<name>A0ABV9CB79_9ACTN</name>
<dbReference type="Proteomes" id="UP001596004">
    <property type="component" value="Unassembled WGS sequence"/>
</dbReference>
<evidence type="ECO:0000256" key="1">
    <source>
        <dbReference type="SAM" id="MobiDB-lite"/>
    </source>
</evidence>
<dbReference type="InterPro" id="IPR011646">
    <property type="entry name" value="KAP_P-loop"/>
</dbReference>